<feature type="repeat" description="Solcar" evidence="10">
    <location>
        <begin position="221"/>
        <end position="307"/>
    </location>
</feature>
<comment type="similarity">
    <text evidence="2 11">Belongs to the mitochondrial carrier (TC 2.A.29) family.</text>
</comment>
<dbReference type="PANTHER" id="PTHR46131">
    <property type="entry name" value="SD08549P"/>
    <property type="match status" value="1"/>
</dbReference>
<accession>A0A0N4VJM6</accession>
<dbReference type="Pfam" id="PF00153">
    <property type="entry name" value="Mito_carr"/>
    <property type="match status" value="3"/>
</dbReference>
<keyword evidence="4 10" id="KW-0812">Transmembrane</keyword>
<reference evidence="15" key="1">
    <citation type="submission" date="2017-02" db="UniProtKB">
        <authorList>
            <consortium name="WormBaseParasite"/>
        </authorList>
    </citation>
    <scope>IDENTIFICATION</scope>
</reference>
<keyword evidence="3 11" id="KW-0813">Transport</keyword>
<comment type="subcellular location">
    <subcellularLocation>
        <location evidence="1">Mitochondrion inner membrane</location>
        <topology evidence="1">Multi-pass membrane protein</topology>
    </subcellularLocation>
</comment>
<dbReference type="OrthoDB" id="2139348at2759"/>
<dbReference type="GO" id="GO:0051724">
    <property type="term" value="F:NAD transmembrane transporter activity"/>
    <property type="evidence" value="ECO:0007669"/>
    <property type="project" value="TreeGrafter"/>
</dbReference>
<dbReference type="WBParaSite" id="EVEC_0001104701-mRNA-1">
    <property type="protein sequence ID" value="EVEC_0001104701-mRNA-1"/>
    <property type="gene ID" value="EVEC_0001104701"/>
</dbReference>
<evidence type="ECO:0000256" key="7">
    <source>
        <dbReference type="ARBA" id="ARBA00022989"/>
    </source>
</evidence>
<evidence type="ECO:0000256" key="6">
    <source>
        <dbReference type="ARBA" id="ARBA00022792"/>
    </source>
</evidence>
<feature type="repeat" description="Solcar" evidence="10">
    <location>
        <begin position="4"/>
        <end position="84"/>
    </location>
</feature>
<dbReference type="Gene3D" id="1.50.40.10">
    <property type="entry name" value="Mitochondrial carrier domain"/>
    <property type="match status" value="1"/>
</dbReference>
<feature type="repeat" description="Solcar" evidence="10">
    <location>
        <begin position="95"/>
        <end position="179"/>
    </location>
</feature>
<evidence type="ECO:0000256" key="3">
    <source>
        <dbReference type="ARBA" id="ARBA00022448"/>
    </source>
</evidence>
<proteinExistence type="inferred from homology"/>
<evidence type="ECO:0000313" key="15">
    <source>
        <dbReference type="WBParaSite" id="EVEC_0001104701-mRNA-1"/>
    </source>
</evidence>
<keyword evidence="9 10" id="KW-0472">Membrane</keyword>
<organism evidence="15">
    <name type="scientific">Enterobius vermicularis</name>
    <name type="common">Human pinworm</name>
    <dbReference type="NCBI Taxonomy" id="51028"/>
    <lineage>
        <taxon>Eukaryota</taxon>
        <taxon>Metazoa</taxon>
        <taxon>Ecdysozoa</taxon>
        <taxon>Nematoda</taxon>
        <taxon>Chromadorea</taxon>
        <taxon>Rhabditida</taxon>
        <taxon>Spirurina</taxon>
        <taxon>Oxyuridomorpha</taxon>
        <taxon>Oxyuroidea</taxon>
        <taxon>Oxyuridae</taxon>
        <taxon>Enterobius</taxon>
    </lineage>
</organism>
<keyword evidence="5" id="KW-0677">Repeat</keyword>
<evidence type="ECO:0000256" key="1">
    <source>
        <dbReference type="ARBA" id="ARBA00004448"/>
    </source>
</evidence>
<dbReference type="STRING" id="51028.A0A0N4VJM6"/>
<dbReference type="Proteomes" id="UP000274131">
    <property type="component" value="Unassembled WGS sequence"/>
</dbReference>
<dbReference type="InterPro" id="IPR018108">
    <property type="entry name" value="MCP_transmembrane"/>
</dbReference>
<evidence type="ECO:0000313" key="13">
    <source>
        <dbReference type="EMBL" id="VDD95621.1"/>
    </source>
</evidence>
<dbReference type="AlphaFoldDB" id="A0A0N4VJM6"/>
<keyword evidence="6" id="KW-0999">Mitochondrion inner membrane</keyword>
<name>A0A0N4VJM6_ENTVE</name>
<dbReference type="InterPro" id="IPR023395">
    <property type="entry name" value="MCP_dom_sf"/>
</dbReference>
<evidence type="ECO:0000256" key="5">
    <source>
        <dbReference type="ARBA" id="ARBA00022737"/>
    </source>
</evidence>
<evidence type="ECO:0000256" key="11">
    <source>
        <dbReference type="RuleBase" id="RU000488"/>
    </source>
</evidence>
<reference evidence="13 14" key="2">
    <citation type="submission" date="2018-10" db="EMBL/GenBank/DDBJ databases">
        <authorList>
            <consortium name="Pathogen Informatics"/>
        </authorList>
    </citation>
    <scope>NUCLEOTIDE SEQUENCE [LARGE SCALE GENOMIC DNA]</scope>
</reference>
<dbReference type="PANTHER" id="PTHR46131:SF1">
    <property type="entry name" value="SD08549P"/>
    <property type="match status" value="1"/>
</dbReference>
<sequence length="310" mass="35486">MGRKHQQRDFICGWGAGCIETTVLYPQSKLIFRQQLRGLAAKEALLQLKNEGLVHLYRGLLPPLLMRSASRALMFGMYEKWKNVLCCPESPPHSSFTLCHAEAAFLAGSCEAFLCPLERTQVILQCPEYHNRYRNTAHAFRSLAGMGVRELYRACSVIIVRNGLSNSLFFTLREPLWRKILRVDEYGFTSGRLSDRFVYKHLCHILLYLDIFFLRLPPSFINFGANFCSGALLGASISTLFFPVNVVKNRMQSTVQTKFQSGFKVLFIVIKERGGFSGLYRGVGLNFTRSLLAWGITNSAYEFLRERFFW</sequence>
<keyword evidence="8" id="KW-0496">Mitochondrion</keyword>
<dbReference type="EMBL" id="UXUI01010783">
    <property type="protein sequence ID" value="VDD95621.1"/>
    <property type="molecule type" value="Genomic_DNA"/>
</dbReference>
<evidence type="ECO:0000256" key="2">
    <source>
        <dbReference type="ARBA" id="ARBA00006375"/>
    </source>
</evidence>
<keyword evidence="7 12" id="KW-1133">Transmembrane helix</keyword>
<dbReference type="SUPFAM" id="SSF103506">
    <property type="entry name" value="Mitochondrial carrier"/>
    <property type="match status" value="1"/>
</dbReference>
<evidence type="ECO:0000256" key="8">
    <source>
        <dbReference type="ARBA" id="ARBA00023128"/>
    </source>
</evidence>
<evidence type="ECO:0000256" key="10">
    <source>
        <dbReference type="PROSITE-ProRule" id="PRU00282"/>
    </source>
</evidence>
<evidence type="ECO:0000256" key="12">
    <source>
        <dbReference type="SAM" id="Phobius"/>
    </source>
</evidence>
<dbReference type="InterPro" id="IPR052465">
    <property type="entry name" value="Mito_NAD+_Carrier"/>
</dbReference>
<evidence type="ECO:0000313" key="14">
    <source>
        <dbReference type="Proteomes" id="UP000274131"/>
    </source>
</evidence>
<evidence type="ECO:0000256" key="9">
    <source>
        <dbReference type="ARBA" id="ARBA00023136"/>
    </source>
</evidence>
<dbReference type="PROSITE" id="PS50920">
    <property type="entry name" value="SOLCAR"/>
    <property type="match status" value="3"/>
</dbReference>
<keyword evidence="14" id="KW-1185">Reference proteome</keyword>
<protein>
    <submittedName>
        <fullName evidence="15">Solute carrier family 25 member 51</fullName>
    </submittedName>
</protein>
<evidence type="ECO:0000256" key="4">
    <source>
        <dbReference type="ARBA" id="ARBA00022692"/>
    </source>
</evidence>
<feature type="transmembrane region" description="Helical" evidence="12">
    <location>
        <begin position="220"/>
        <end position="242"/>
    </location>
</feature>
<dbReference type="GO" id="GO:0005743">
    <property type="term" value="C:mitochondrial inner membrane"/>
    <property type="evidence" value="ECO:0007669"/>
    <property type="project" value="UniProtKB-SubCell"/>
</dbReference>
<gene>
    <name evidence="13" type="ORF">EVEC_LOCUS10372</name>
</gene>